<dbReference type="AlphaFoldDB" id="A0A5C3QC00"/>
<dbReference type="PANTHER" id="PTHR13989">
    <property type="entry name" value="REPLICATION PROTEIN A-RELATED"/>
    <property type="match status" value="1"/>
</dbReference>
<accession>A0A5C3QC00</accession>
<proteinExistence type="predicted"/>
<feature type="region of interest" description="Disordered" evidence="9">
    <location>
        <begin position="177"/>
        <end position="231"/>
    </location>
</feature>
<sequence>MPSNSPSSESGHLPREIHAYTLRSTAVASCFVRDALTMRSTKGPEFFWLGRVPCLKVRLVGMIVGIQARETKTWYTLDDGTGVIECWINHNEPMNPKDSSVVKCDAPPAWPNPQVSACVYVSGRLSEITRKEGTERHIHVDEIEICDFNRESLHRRKVAALHRDYYSGDEPFFIPPLQSIHAPTKPAADSPHNENGVATSRSAGKHNLSSPQDPAAVSSAPPKLRHPSKLKSKDISSATFMRYVKHYMEYHPFTLQTDDPSLPTYSLSHLRRVPELTMLARRTVRHELKKRTHADKASGKKVTSAKPSIKDELQSFRDKMKRLFRFAIVKLHEEGSVIVWPGPPRFAATQTCAEISMMWNSQVSSDASIFSTSSVSELPADDLLDLESISDVDPNEDVYVPATIPFLAGEIESKMRTMRNRLIAKSKHSEVDCPRLHPNSPPLRPQASESPYCRRCFSQCPKADDILDALKRDDDRWQRIGGMAVEEALVHLKAESKVSEVGDGRWKLKS</sequence>
<reference evidence="10 11" key="1">
    <citation type="journal article" date="2019" name="Nat. Ecol. Evol.">
        <title>Megaphylogeny resolves global patterns of mushroom evolution.</title>
        <authorList>
            <person name="Varga T."/>
            <person name="Krizsan K."/>
            <person name="Foldi C."/>
            <person name="Dima B."/>
            <person name="Sanchez-Garcia M."/>
            <person name="Sanchez-Ramirez S."/>
            <person name="Szollosi G.J."/>
            <person name="Szarkandi J.G."/>
            <person name="Papp V."/>
            <person name="Albert L."/>
            <person name="Andreopoulos W."/>
            <person name="Angelini C."/>
            <person name="Antonin V."/>
            <person name="Barry K.W."/>
            <person name="Bougher N.L."/>
            <person name="Buchanan P."/>
            <person name="Buyck B."/>
            <person name="Bense V."/>
            <person name="Catcheside P."/>
            <person name="Chovatia M."/>
            <person name="Cooper J."/>
            <person name="Damon W."/>
            <person name="Desjardin D."/>
            <person name="Finy P."/>
            <person name="Geml J."/>
            <person name="Haridas S."/>
            <person name="Hughes K."/>
            <person name="Justo A."/>
            <person name="Karasinski D."/>
            <person name="Kautmanova I."/>
            <person name="Kiss B."/>
            <person name="Kocsube S."/>
            <person name="Kotiranta H."/>
            <person name="LaButti K.M."/>
            <person name="Lechner B.E."/>
            <person name="Liimatainen K."/>
            <person name="Lipzen A."/>
            <person name="Lukacs Z."/>
            <person name="Mihaltcheva S."/>
            <person name="Morgado L.N."/>
            <person name="Niskanen T."/>
            <person name="Noordeloos M.E."/>
            <person name="Ohm R.A."/>
            <person name="Ortiz-Santana B."/>
            <person name="Ovrebo C."/>
            <person name="Racz N."/>
            <person name="Riley R."/>
            <person name="Savchenko A."/>
            <person name="Shiryaev A."/>
            <person name="Soop K."/>
            <person name="Spirin V."/>
            <person name="Szebenyi C."/>
            <person name="Tomsovsky M."/>
            <person name="Tulloss R.E."/>
            <person name="Uehling J."/>
            <person name="Grigoriev I.V."/>
            <person name="Vagvolgyi C."/>
            <person name="Papp T."/>
            <person name="Martin F.M."/>
            <person name="Miettinen O."/>
            <person name="Hibbett D.S."/>
            <person name="Nagy L.G."/>
        </authorList>
    </citation>
    <scope>NUCLEOTIDE SEQUENCE [LARGE SCALE GENOMIC DNA]</scope>
    <source>
        <strain evidence="10 11">CBS 309.79</strain>
    </source>
</reference>
<keyword evidence="7" id="KW-0539">Nucleus</keyword>
<evidence type="ECO:0000313" key="10">
    <source>
        <dbReference type="EMBL" id="TFK99096.1"/>
    </source>
</evidence>
<protein>
    <recommendedName>
        <fullName evidence="3">CST complex subunit STN1</fullName>
    </recommendedName>
    <alternativeName>
        <fullName evidence="8">Suppressor of cdc thirteen homolog</fullName>
    </alternativeName>
</protein>
<dbReference type="GO" id="GO:0005634">
    <property type="term" value="C:nucleus"/>
    <property type="evidence" value="ECO:0007669"/>
    <property type="project" value="UniProtKB-SubCell"/>
</dbReference>
<dbReference type="STRING" id="1884261.A0A5C3QC00"/>
<dbReference type="InterPro" id="IPR040260">
    <property type="entry name" value="RFA2-like"/>
</dbReference>
<evidence type="ECO:0000256" key="1">
    <source>
        <dbReference type="ARBA" id="ARBA00004123"/>
    </source>
</evidence>
<gene>
    <name evidence="10" type="ORF">BDV98DRAFT_183390</name>
</gene>
<dbReference type="InterPro" id="IPR012340">
    <property type="entry name" value="NA-bd_OB-fold"/>
</dbReference>
<dbReference type="GO" id="GO:0000781">
    <property type="term" value="C:chromosome, telomeric region"/>
    <property type="evidence" value="ECO:0007669"/>
    <property type="project" value="UniProtKB-SubCell"/>
</dbReference>
<keyword evidence="11" id="KW-1185">Reference proteome</keyword>
<dbReference type="OrthoDB" id="77828at2759"/>
<evidence type="ECO:0000256" key="3">
    <source>
        <dbReference type="ARBA" id="ARBA00017411"/>
    </source>
</evidence>
<keyword evidence="4" id="KW-0158">Chromosome</keyword>
<evidence type="ECO:0000313" key="11">
    <source>
        <dbReference type="Proteomes" id="UP000305067"/>
    </source>
</evidence>
<evidence type="ECO:0000256" key="6">
    <source>
        <dbReference type="ARBA" id="ARBA00023125"/>
    </source>
</evidence>
<evidence type="ECO:0000256" key="8">
    <source>
        <dbReference type="ARBA" id="ARBA00030039"/>
    </source>
</evidence>
<dbReference type="Proteomes" id="UP000305067">
    <property type="component" value="Unassembled WGS sequence"/>
</dbReference>
<dbReference type="SUPFAM" id="SSF50249">
    <property type="entry name" value="Nucleic acid-binding proteins"/>
    <property type="match status" value="1"/>
</dbReference>
<dbReference type="GO" id="GO:0003677">
    <property type="term" value="F:DNA binding"/>
    <property type="evidence" value="ECO:0007669"/>
    <property type="project" value="UniProtKB-KW"/>
</dbReference>
<dbReference type="EMBL" id="ML178835">
    <property type="protein sequence ID" value="TFK99096.1"/>
    <property type="molecule type" value="Genomic_DNA"/>
</dbReference>
<evidence type="ECO:0000256" key="5">
    <source>
        <dbReference type="ARBA" id="ARBA00022895"/>
    </source>
</evidence>
<organism evidence="10 11">
    <name type="scientific">Pterulicium gracile</name>
    <dbReference type="NCBI Taxonomy" id="1884261"/>
    <lineage>
        <taxon>Eukaryota</taxon>
        <taxon>Fungi</taxon>
        <taxon>Dikarya</taxon>
        <taxon>Basidiomycota</taxon>
        <taxon>Agaricomycotina</taxon>
        <taxon>Agaricomycetes</taxon>
        <taxon>Agaricomycetidae</taxon>
        <taxon>Agaricales</taxon>
        <taxon>Pleurotineae</taxon>
        <taxon>Pterulaceae</taxon>
        <taxon>Pterulicium</taxon>
    </lineage>
</organism>
<evidence type="ECO:0000256" key="7">
    <source>
        <dbReference type="ARBA" id="ARBA00023242"/>
    </source>
</evidence>
<keyword evidence="5" id="KW-0779">Telomere</keyword>
<dbReference type="Gene3D" id="2.40.50.140">
    <property type="entry name" value="Nucleic acid-binding proteins"/>
    <property type="match status" value="1"/>
</dbReference>
<comment type="subcellular location">
    <subcellularLocation>
        <location evidence="2">Chromosome</location>
        <location evidence="2">Telomere</location>
    </subcellularLocation>
    <subcellularLocation>
        <location evidence="1">Nucleus</location>
    </subcellularLocation>
</comment>
<evidence type="ECO:0000256" key="2">
    <source>
        <dbReference type="ARBA" id="ARBA00004574"/>
    </source>
</evidence>
<keyword evidence="6" id="KW-0238">DNA-binding</keyword>
<evidence type="ECO:0000256" key="9">
    <source>
        <dbReference type="SAM" id="MobiDB-lite"/>
    </source>
</evidence>
<feature type="compositionally biased region" description="Polar residues" evidence="9">
    <location>
        <begin position="196"/>
        <end position="212"/>
    </location>
</feature>
<name>A0A5C3QC00_9AGAR</name>
<evidence type="ECO:0000256" key="4">
    <source>
        <dbReference type="ARBA" id="ARBA00022454"/>
    </source>
</evidence>
<dbReference type="PANTHER" id="PTHR13989:SF33">
    <property type="entry name" value="CST COMPLEX SUBUNIT STN1"/>
    <property type="match status" value="1"/>
</dbReference>